<feature type="region of interest" description="Disordered" evidence="7">
    <location>
        <begin position="1"/>
        <end position="38"/>
    </location>
</feature>
<feature type="active site" description="Proton acceptor; for dehydratase activity" evidence="6">
    <location>
        <position position="983"/>
    </location>
</feature>
<dbReference type="FunFam" id="3.40.50.720:FF:000209">
    <property type="entry name" value="Polyketide synthase Pks12"/>
    <property type="match status" value="1"/>
</dbReference>
<dbReference type="PROSITE" id="PS01162">
    <property type="entry name" value="QOR_ZETA_CRYSTAL"/>
    <property type="match status" value="1"/>
</dbReference>
<evidence type="ECO:0000256" key="5">
    <source>
        <dbReference type="ARBA" id="ARBA00023268"/>
    </source>
</evidence>
<feature type="domain" description="PKS/mFAS DH" evidence="10">
    <location>
        <begin position="951"/>
        <end position="1281"/>
    </location>
</feature>
<evidence type="ECO:0000256" key="2">
    <source>
        <dbReference type="ARBA" id="ARBA00022553"/>
    </source>
</evidence>
<dbReference type="GO" id="GO:0016491">
    <property type="term" value="F:oxidoreductase activity"/>
    <property type="evidence" value="ECO:0007669"/>
    <property type="project" value="UniProtKB-KW"/>
</dbReference>
<dbReference type="InterPro" id="IPR032710">
    <property type="entry name" value="NTF2-like_dom_sf"/>
</dbReference>
<dbReference type="SUPFAM" id="SSF54427">
    <property type="entry name" value="NTF2-like"/>
    <property type="match status" value="1"/>
</dbReference>
<dbReference type="InterPro" id="IPR036736">
    <property type="entry name" value="ACP-like_sf"/>
</dbReference>
<dbReference type="Pfam" id="PF08659">
    <property type="entry name" value="KR"/>
    <property type="match status" value="1"/>
</dbReference>
<evidence type="ECO:0000256" key="7">
    <source>
        <dbReference type="SAM" id="MobiDB-lite"/>
    </source>
</evidence>
<dbReference type="InterPro" id="IPR014043">
    <property type="entry name" value="Acyl_transferase_dom"/>
</dbReference>
<dbReference type="GO" id="GO:0030639">
    <property type="term" value="P:polyketide biosynthetic process"/>
    <property type="evidence" value="ECO:0007669"/>
    <property type="project" value="UniProtKB-ARBA"/>
</dbReference>
<dbReference type="InterPro" id="IPR001227">
    <property type="entry name" value="Ac_transferase_dom_sf"/>
</dbReference>
<feature type="region of interest" description="N-terminal hotdog fold" evidence="6">
    <location>
        <begin position="951"/>
        <end position="1086"/>
    </location>
</feature>
<dbReference type="GO" id="GO:1901336">
    <property type="term" value="P:lactone biosynthetic process"/>
    <property type="evidence" value="ECO:0007669"/>
    <property type="project" value="UniProtKB-ARBA"/>
</dbReference>
<keyword evidence="4" id="KW-0560">Oxidoreductase</keyword>
<dbReference type="CDD" id="cd05195">
    <property type="entry name" value="enoyl_red"/>
    <property type="match status" value="1"/>
</dbReference>
<dbReference type="EMBL" id="CM003100">
    <property type="protein sequence ID" value="KUI67060.1"/>
    <property type="molecule type" value="Genomic_DNA"/>
</dbReference>
<dbReference type="OrthoDB" id="329835at2759"/>
<evidence type="ECO:0000313" key="11">
    <source>
        <dbReference type="EMBL" id="KUI67060.1"/>
    </source>
</evidence>
<dbReference type="Pfam" id="PF08240">
    <property type="entry name" value="ADH_N"/>
    <property type="match status" value="1"/>
</dbReference>
<dbReference type="InterPro" id="IPR014031">
    <property type="entry name" value="Ketoacyl_synth_C"/>
</dbReference>
<evidence type="ECO:0000259" key="8">
    <source>
        <dbReference type="PROSITE" id="PS50075"/>
    </source>
</evidence>
<dbReference type="Pfam" id="PF16197">
    <property type="entry name" value="KAsynt_C_assoc"/>
    <property type="match status" value="1"/>
</dbReference>
<name>A0A194VTC3_CYTMA</name>
<feature type="domain" description="Carrier" evidence="8">
    <location>
        <begin position="2221"/>
        <end position="2298"/>
    </location>
</feature>
<dbReference type="Gene3D" id="3.40.366.10">
    <property type="entry name" value="Malonyl-Coenzyme A Acyl Carrier Protein, domain 2"/>
    <property type="match status" value="1"/>
</dbReference>
<dbReference type="SUPFAM" id="SSF55048">
    <property type="entry name" value="Probable ACP-binding domain of malonyl-CoA ACP transacylase"/>
    <property type="match status" value="1"/>
</dbReference>
<dbReference type="InterPro" id="IPR050091">
    <property type="entry name" value="PKS_NRPS_Biosynth_Enz"/>
</dbReference>
<dbReference type="GO" id="GO:0031177">
    <property type="term" value="F:phosphopantetheine binding"/>
    <property type="evidence" value="ECO:0007669"/>
    <property type="project" value="InterPro"/>
</dbReference>
<dbReference type="SUPFAM" id="SSF50129">
    <property type="entry name" value="GroES-like"/>
    <property type="match status" value="1"/>
</dbReference>
<dbReference type="InterPro" id="IPR056501">
    <property type="entry name" value="NAD-bd_HRPKS_sdrA"/>
</dbReference>
<keyword evidence="3" id="KW-0808">Transferase</keyword>
<dbReference type="Gene3D" id="1.10.1200.10">
    <property type="entry name" value="ACP-like"/>
    <property type="match status" value="1"/>
</dbReference>
<evidence type="ECO:0000313" key="12">
    <source>
        <dbReference type="Proteomes" id="UP000078559"/>
    </source>
</evidence>
<dbReference type="PANTHER" id="PTHR43775:SF13">
    <property type="entry name" value="POLYKETIDE SYNTHASE 1"/>
    <property type="match status" value="1"/>
</dbReference>
<dbReference type="Pfam" id="PF14765">
    <property type="entry name" value="PS-DH"/>
    <property type="match status" value="1"/>
</dbReference>
<dbReference type="Gene3D" id="3.10.450.50">
    <property type="match status" value="1"/>
</dbReference>
<dbReference type="SUPFAM" id="SSF51735">
    <property type="entry name" value="NAD(P)-binding Rossmann-fold domains"/>
    <property type="match status" value="2"/>
</dbReference>
<feature type="domain" description="Ketosynthase family 3 (KS3)" evidence="9">
    <location>
        <begin position="37"/>
        <end position="462"/>
    </location>
</feature>
<dbReference type="SUPFAM" id="SSF53901">
    <property type="entry name" value="Thiolase-like"/>
    <property type="match status" value="1"/>
</dbReference>
<gene>
    <name evidence="11" type="ORF">VM1G_02824</name>
</gene>
<dbReference type="GO" id="GO:0004312">
    <property type="term" value="F:fatty acid synthase activity"/>
    <property type="evidence" value="ECO:0007669"/>
    <property type="project" value="TreeGrafter"/>
</dbReference>
<dbReference type="CDD" id="cd00833">
    <property type="entry name" value="PKS"/>
    <property type="match status" value="1"/>
</dbReference>
<dbReference type="InterPro" id="IPR016039">
    <property type="entry name" value="Thiolase-like"/>
</dbReference>
<dbReference type="Pfam" id="PF02801">
    <property type="entry name" value="Ketoacyl-synt_C"/>
    <property type="match status" value="1"/>
</dbReference>
<dbReference type="SMR" id="A0A194VTC3"/>
<evidence type="ECO:0000256" key="3">
    <source>
        <dbReference type="ARBA" id="ARBA00022679"/>
    </source>
</evidence>
<dbReference type="InterPro" id="IPR057326">
    <property type="entry name" value="KR_dom"/>
</dbReference>
<feature type="region of interest" description="C-terminal hotdog fold" evidence="6">
    <location>
        <begin position="1112"/>
        <end position="1281"/>
    </location>
</feature>
<feature type="active site" description="Proton donor; for dehydratase activity" evidence="6">
    <location>
        <position position="1180"/>
    </location>
</feature>
<dbReference type="PROSITE" id="PS50075">
    <property type="entry name" value="CARRIER"/>
    <property type="match status" value="1"/>
</dbReference>
<dbReference type="SMART" id="SM00827">
    <property type="entry name" value="PKS_AT"/>
    <property type="match status" value="1"/>
</dbReference>
<dbReference type="InterPro" id="IPR020843">
    <property type="entry name" value="ER"/>
</dbReference>
<keyword evidence="2" id="KW-0597">Phosphoprotein</keyword>
<dbReference type="SMART" id="SM00822">
    <property type="entry name" value="PKS_KR"/>
    <property type="match status" value="1"/>
</dbReference>
<dbReference type="InterPro" id="IPR016035">
    <property type="entry name" value="Acyl_Trfase/lysoPLipase"/>
</dbReference>
<dbReference type="GO" id="GO:0006633">
    <property type="term" value="P:fatty acid biosynthetic process"/>
    <property type="evidence" value="ECO:0007669"/>
    <property type="project" value="TreeGrafter"/>
</dbReference>
<dbReference type="PROSITE" id="PS52019">
    <property type="entry name" value="PKS_MFAS_DH"/>
    <property type="match status" value="1"/>
</dbReference>
<evidence type="ECO:0000259" key="10">
    <source>
        <dbReference type="PROSITE" id="PS52019"/>
    </source>
</evidence>
<dbReference type="SMART" id="SM00829">
    <property type="entry name" value="PKS_ER"/>
    <property type="match status" value="1"/>
</dbReference>
<dbReference type="PROSITE" id="PS00012">
    <property type="entry name" value="PHOSPHOPANTETHEINE"/>
    <property type="match status" value="1"/>
</dbReference>
<dbReference type="GO" id="GO:0008270">
    <property type="term" value="F:zinc ion binding"/>
    <property type="evidence" value="ECO:0007669"/>
    <property type="project" value="InterPro"/>
</dbReference>
<dbReference type="Gene3D" id="3.40.50.720">
    <property type="entry name" value="NAD(P)-binding Rossmann-like Domain"/>
    <property type="match status" value="1"/>
</dbReference>
<keyword evidence="5" id="KW-0511">Multifunctional enzyme</keyword>
<proteinExistence type="predicted"/>
<dbReference type="Pfam" id="PF13577">
    <property type="entry name" value="SnoaL_4"/>
    <property type="match status" value="1"/>
</dbReference>
<dbReference type="InterPro" id="IPR020806">
    <property type="entry name" value="PKS_PP-bd"/>
</dbReference>
<dbReference type="Pfam" id="PF23114">
    <property type="entry name" value="NAD-bd_HRPKS_sdrA"/>
    <property type="match status" value="1"/>
</dbReference>
<dbReference type="InterPro" id="IPR014030">
    <property type="entry name" value="Ketoacyl_synth_N"/>
</dbReference>
<dbReference type="InterPro" id="IPR037401">
    <property type="entry name" value="SnoaL-like"/>
</dbReference>
<evidence type="ECO:0000256" key="6">
    <source>
        <dbReference type="PROSITE-ProRule" id="PRU01363"/>
    </source>
</evidence>
<dbReference type="SUPFAM" id="SSF52151">
    <property type="entry name" value="FabD/lysophospholipase-like"/>
    <property type="match status" value="1"/>
</dbReference>
<keyword evidence="12" id="KW-1185">Reference proteome</keyword>
<dbReference type="Pfam" id="PF23297">
    <property type="entry name" value="ACP_SdgA_C"/>
    <property type="match status" value="1"/>
</dbReference>
<dbReference type="InterPro" id="IPR049900">
    <property type="entry name" value="PKS_mFAS_DH"/>
</dbReference>
<dbReference type="InterPro" id="IPR020807">
    <property type="entry name" value="PKS_DH"/>
</dbReference>
<dbReference type="PANTHER" id="PTHR43775">
    <property type="entry name" value="FATTY ACID SYNTHASE"/>
    <property type="match status" value="1"/>
</dbReference>
<dbReference type="InterPro" id="IPR042104">
    <property type="entry name" value="PKS_dehydratase_sf"/>
</dbReference>
<dbReference type="InterPro" id="IPR049551">
    <property type="entry name" value="PKS_DH_C"/>
</dbReference>
<feature type="region of interest" description="Disordered" evidence="7">
    <location>
        <begin position="1332"/>
        <end position="1361"/>
    </location>
</feature>
<dbReference type="InterPro" id="IPR049552">
    <property type="entry name" value="PKS_DH_N"/>
</dbReference>
<dbReference type="Pfam" id="PF00109">
    <property type="entry name" value="ketoacyl-synt"/>
    <property type="match status" value="1"/>
</dbReference>
<dbReference type="Proteomes" id="UP000078559">
    <property type="component" value="Chromosome 3"/>
</dbReference>
<keyword evidence="1" id="KW-0596">Phosphopantetheine</keyword>
<dbReference type="InterPro" id="IPR036291">
    <property type="entry name" value="NAD(P)-bd_dom_sf"/>
</dbReference>
<dbReference type="Gene3D" id="3.40.47.10">
    <property type="match status" value="1"/>
</dbReference>
<dbReference type="InterPro" id="IPR013154">
    <property type="entry name" value="ADH-like_N"/>
</dbReference>
<organism evidence="11 12">
    <name type="scientific">Cytospora mali</name>
    <name type="common">Apple Valsa canker fungus</name>
    <name type="synonym">Valsa mali</name>
    <dbReference type="NCBI Taxonomy" id="578113"/>
    <lineage>
        <taxon>Eukaryota</taxon>
        <taxon>Fungi</taxon>
        <taxon>Dikarya</taxon>
        <taxon>Ascomycota</taxon>
        <taxon>Pezizomycotina</taxon>
        <taxon>Sordariomycetes</taxon>
        <taxon>Sordariomycetidae</taxon>
        <taxon>Diaporthales</taxon>
        <taxon>Cytosporaceae</taxon>
        <taxon>Cytospora</taxon>
    </lineage>
</organism>
<feature type="compositionally biased region" description="Polar residues" evidence="7">
    <location>
        <begin position="17"/>
        <end position="35"/>
    </location>
</feature>
<reference evidence="11" key="1">
    <citation type="submission" date="2014-12" db="EMBL/GenBank/DDBJ databases">
        <title>Genome Sequence of Valsa Canker Pathogens Uncovers a Specific Adaption of Colonization on Woody Bark.</title>
        <authorList>
            <person name="Yin Z."/>
            <person name="Liu H."/>
            <person name="Gao X."/>
            <person name="Li Z."/>
            <person name="Song N."/>
            <person name="Ke X."/>
            <person name="Dai Q."/>
            <person name="Wu Y."/>
            <person name="Sun Y."/>
            <person name="Xu J.-R."/>
            <person name="Kang Z.K."/>
            <person name="Wang L."/>
            <person name="Huang L."/>
        </authorList>
    </citation>
    <scope>NUCLEOTIDE SEQUENCE [LARGE SCALE GENOMIC DNA]</scope>
    <source>
        <strain evidence="11">03-8</strain>
    </source>
</reference>
<dbReference type="InterPro" id="IPR013968">
    <property type="entry name" value="PKS_KR"/>
</dbReference>
<dbReference type="Pfam" id="PF00698">
    <property type="entry name" value="Acyl_transf_1"/>
    <property type="match status" value="1"/>
</dbReference>
<dbReference type="SMART" id="SM00826">
    <property type="entry name" value="PKS_DH"/>
    <property type="match status" value="1"/>
</dbReference>
<accession>A0A194VTC3</accession>
<dbReference type="InterPro" id="IPR002364">
    <property type="entry name" value="Quin_OxRdtase/zeta-crystal_CS"/>
</dbReference>
<dbReference type="Gene3D" id="3.10.129.110">
    <property type="entry name" value="Polyketide synthase dehydratase"/>
    <property type="match status" value="1"/>
</dbReference>
<dbReference type="InterPro" id="IPR032821">
    <property type="entry name" value="PKS_assoc"/>
</dbReference>
<dbReference type="InterPro" id="IPR006162">
    <property type="entry name" value="Ppantetheine_attach_site"/>
</dbReference>
<evidence type="ECO:0000256" key="1">
    <source>
        <dbReference type="ARBA" id="ARBA00022450"/>
    </source>
</evidence>
<sequence length="2434" mass="263545">METETPKPANGHAAGVQSPNGDSNSIPDTTSTRPSGPTPIAIVGMACRLSGNVCSSEDFWEMICRGRNGWSGIPEQRFSTAAYSHPNPEKKGAFNARGGYFLEQDPSMFDAPFFNITRAEAEAMDPQQRLLLECTYEALENAGIPKETLVGKNVGVFVGGAASDYRLGTLRDLDHTPMFDATGNHQSIQSGRISHYFDFRGPGFTVDTACSSSLYALHQAVLSLRNGECEQAIVAACHLNLQPGDWVSMSLSRLFSDQGMTFAFDNRAKSGFARGEGAGVLILKPLANAIEANDKIRSVIVNTGVNQDGKTVGITSPNGQAQEKLMREVYARAGISPQDTGFVEAHGTGTKVGDPIEATAIHNVFQGGRTASKPLLFGSVKSNIGHLENASGLASVIKAAMMLEKGFVLPNTNFKTPNESIPLADWKMKVPTLQQPWPSDKQFVSINNFGFGGSNAHCVLAKPPRRSGPALPKPTYSGHEKRLFVLSASDETSAKAMMNNLVIFLEQHPEIFQKHLMRNLAYTLSQRRSQLSWRVGIVAGSSSKLGEILSSSEAKPIRASQHPLKIAFVYTGQGAQWYAMGRELIESHPVFSRTIHAADICLKDLGADFSLLEELLRDKTSSRVGEAHISQPVCVAIQLALTDLLSSWGISPSSVTGHSSGEISAAYAAGVLSLEAALSAAYHRGQAVLKMKARHPDLKGAMMAVGAGAKEVKPLTQGLQSGRAVVACENSPNSVTVSGDEAAIDELAGHIESRQLFNRKLRVDVAYHSPHMEVVASDYYEAIKDTTSPAASGPGKCEFFSSLRGTKVDDISSVDASYWVKNLTHPVLFATSLTELCASSLPDVIVEIGPHSALEGPVKQTLKAMGAKTNKVAYFSALVRNQCATTTSMNLAANLWMKGYPLDMANINLEDPNVEPPTLIDDLKPYPWNRQRYWVESRLSQQHRIKAFPRHDLLGNMADFSNELAPTWTNVLRTNDLPWLRDHKMQGLTTFPFAGFVSMAIEAAAQRASQRSKDFKSFKLREVQVKRPLLMEDDAEYEVMLQMSPYAEGTRSYSDEWDEFRISSYEEGKGWTEHSRGLISVRKDRDSNQVYSAARHWDSATKKMEAAVQACDEEVSVSTFYSELVKKGATYGPTFRRITSIQAHHDCSVASIDADAMADTTAIMPMEYQTSYQVHPALLDQILQLSFPILGAGRASVKMGSLYMPSAIQELELQRDISVSILPGDKLHVTGHGCPDLKNPQPTDFDMIAMLARPGADHGVQIPAVSLLGLCMTPVKNEILVSDAPRELCFKLQWEPLVPENGREVHAAETEGVHIEAILEKDCDCSVDSSCLSPRDSGYVGSPPTRPETASGGTPDSPTEAMTDSGILMGVHKGLFKDDLHLNILEALAEKSWAEKSIIIVPEGHDVDPVATNLVDTQPRHPGTAPAIHSISDAAQFDLSQTHIIVCELDNPILANLTAGTFSQLQKVLTESAGVLWVTKGAYLNATHPTKNMSVGLCRTIRSERAAAVATLDLDPDSRLRDSEQVGLILQAFCQAFDEKDATDMEFAEKDGALVIPRIVNDDAMDLTVHREVHQDTCSPYLQDFVSSRRLKMTFGTTGALDSLYFYDDGSAHLGLGEDEIEIEVKATGMNFKDVVIAMGQLSQPYIGIESAGIVSRIGANVKSLAVGDRVCAMSHGAYSTFARCPATSAAVIPASMSFEAAASIPVVYCTAYYGLVELGRLSEGEKVLVHAAAGGVGQAAIQIAKTFGVEIYATVGSLDKKKFIMETYGIPEDHIFSSRDTSFGPAIREATGGSGVDIVLNSLAGDLLRESWDCIAHFGRFIEIGKRDITSNTRLEMAKFNNNATFSSVDLTLLANEKPKKMNEVFRQVMALFTADVIKTITPTTVFGISEVEKAFRLLQSGKTMGKLVVVPRPGEQVKATHPQPSTNLLRADATYLIIGGTGGLGRSMSRWMVSRGAKNIVLLSRRGQVEGAVAELIQDLKQSAGANIVVKACDVGEASDVLRLTETCLVELPPIAGVIHAGMVLRDVLFEKMTFDQYQAVIRSKTTGTWNIHNALLSLSTRLDFFIMLSSAAGIVGNRGQAAYAAANTFLDSFARYRQRLGLPAAAIDLTAVEDVGYLADSGAGRQDEVLKNLGGESMGEAEVLALIATAIKNPTDFPDHCLTGVKLGEDPERLPYYASDAKFEHLRNTVLSRSTGGTVAAAQVSIDASLSAAKTDEEKANIVIAGLAGKLAAILMISSDDLDVGTPITKYGLDSLNAIELRNWITKELGVNLQVLQLLTSGSLTNLASVILKKRGSYHRNVDLVLPAQLTGTITEREAIADALYRSVLAFDHADEALLSVVTEDLSAEIRDSSAKGIQEFKAMVFDRVSKLDTTHFLSNMRVTVEAATEAKATCSAIPQHFRPNTGVGQVMDNFTIRGLYLCELMEIRLL</sequence>
<dbReference type="InterPro" id="IPR020841">
    <property type="entry name" value="PKS_Beta-ketoAc_synthase_dom"/>
</dbReference>
<dbReference type="InterPro" id="IPR011032">
    <property type="entry name" value="GroES-like_sf"/>
</dbReference>
<dbReference type="PROSITE" id="PS52004">
    <property type="entry name" value="KS3_2"/>
    <property type="match status" value="1"/>
</dbReference>
<dbReference type="SMART" id="SM01294">
    <property type="entry name" value="PKS_PP_betabranch"/>
    <property type="match status" value="1"/>
</dbReference>
<dbReference type="SMART" id="SM00825">
    <property type="entry name" value="PKS_KS"/>
    <property type="match status" value="1"/>
</dbReference>
<dbReference type="SMART" id="SM00823">
    <property type="entry name" value="PKS_PP"/>
    <property type="match status" value="1"/>
</dbReference>
<dbReference type="InterPro" id="IPR009081">
    <property type="entry name" value="PP-bd_ACP"/>
</dbReference>
<dbReference type="SUPFAM" id="SSF47336">
    <property type="entry name" value="ACP-like"/>
    <property type="match status" value="1"/>
</dbReference>
<dbReference type="InterPro" id="IPR016036">
    <property type="entry name" value="Malonyl_transacylase_ACP-bd"/>
</dbReference>
<feature type="compositionally biased region" description="Polar residues" evidence="7">
    <location>
        <begin position="1351"/>
        <end position="1361"/>
    </location>
</feature>
<evidence type="ECO:0000259" key="9">
    <source>
        <dbReference type="PROSITE" id="PS52004"/>
    </source>
</evidence>
<dbReference type="Pfam" id="PF13602">
    <property type="entry name" value="ADH_zinc_N_2"/>
    <property type="match status" value="1"/>
</dbReference>
<dbReference type="Gene3D" id="3.90.180.10">
    <property type="entry name" value="Medium-chain alcohol dehydrogenases, catalytic domain"/>
    <property type="match status" value="1"/>
</dbReference>
<evidence type="ECO:0000256" key="4">
    <source>
        <dbReference type="ARBA" id="ARBA00023002"/>
    </source>
</evidence>
<dbReference type="Pfam" id="PF21089">
    <property type="entry name" value="PKS_DH_N"/>
    <property type="match status" value="1"/>
</dbReference>
<protein>
    <submittedName>
        <fullName evidence="11">Lovastatin diketide synthase LovF</fullName>
    </submittedName>
</protein>